<reference evidence="12" key="1">
    <citation type="journal article" date="2019" name="Sci. Rep.">
        <title>Draft genome of Tanacetum cinerariifolium, the natural source of mosquito coil.</title>
        <authorList>
            <person name="Yamashiro T."/>
            <person name="Shiraishi A."/>
            <person name="Satake H."/>
            <person name="Nakayama K."/>
        </authorList>
    </citation>
    <scope>NUCLEOTIDE SEQUENCE</scope>
</reference>
<gene>
    <name evidence="12" type="ORF">Tci_041517</name>
</gene>
<dbReference type="PANTHER" id="PTHR37984:SF5">
    <property type="entry name" value="PROTEIN NYNRIN-LIKE"/>
    <property type="match status" value="1"/>
</dbReference>
<dbReference type="SUPFAM" id="SSF56672">
    <property type="entry name" value="DNA/RNA polymerases"/>
    <property type="match status" value="1"/>
</dbReference>
<evidence type="ECO:0000256" key="2">
    <source>
        <dbReference type="ARBA" id="ARBA00022679"/>
    </source>
</evidence>
<evidence type="ECO:0000313" key="12">
    <source>
        <dbReference type="EMBL" id="GEU69539.1"/>
    </source>
</evidence>
<evidence type="ECO:0000256" key="4">
    <source>
        <dbReference type="ARBA" id="ARBA00022722"/>
    </source>
</evidence>
<dbReference type="GO" id="GO:0003964">
    <property type="term" value="F:RNA-directed DNA polymerase activity"/>
    <property type="evidence" value="ECO:0007669"/>
    <property type="project" value="UniProtKB-KW"/>
</dbReference>
<organism evidence="12">
    <name type="scientific">Tanacetum cinerariifolium</name>
    <name type="common">Dalmatian daisy</name>
    <name type="synonym">Chrysanthemum cinerariifolium</name>
    <dbReference type="NCBI Taxonomy" id="118510"/>
    <lineage>
        <taxon>Eukaryota</taxon>
        <taxon>Viridiplantae</taxon>
        <taxon>Streptophyta</taxon>
        <taxon>Embryophyta</taxon>
        <taxon>Tracheophyta</taxon>
        <taxon>Spermatophyta</taxon>
        <taxon>Magnoliopsida</taxon>
        <taxon>eudicotyledons</taxon>
        <taxon>Gunneridae</taxon>
        <taxon>Pentapetalae</taxon>
        <taxon>asterids</taxon>
        <taxon>campanulids</taxon>
        <taxon>Asterales</taxon>
        <taxon>Asteraceae</taxon>
        <taxon>Asteroideae</taxon>
        <taxon>Anthemideae</taxon>
        <taxon>Anthemidinae</taxon>
        <taxon>Tanacetum</taxon>
    </lineage>
</organism>
<dbReference type="FunFam" id="3.10.10.10:FF:000007">
    <property type="entry name" value="Retrovirus-related Pol polyprotein from transposon 17.6-like Protein"/>
    <property type="match status" value="1"/>
</dbReference>
<protein>
    <submittedName>
        <fullName evidence="12">Putative reverse transcriptase domain-containing protein</fullName>
    </submittedName>
</protein>
<dbReference type="PROSITE" id="PS50878">
    <property type="entry name" value="RT_POL"/>
    <property type="match status" value="1"/>
</dbReference>
<evidence type="ECO:0000259" key="10">
    <source>
        <dbReference type="PROSITE" id="PS50878"/>
    </source>
</evidence>
<evidence type="ECO:0000256" key="6">
    <source>
        <dbReference type="ARBA" id="ARBA00022801"/>
    </source>
</evidence>
<dbReference type="Gene3D" id="3.30.70.270">
    <property type="match status" value="1"/>
</dbReference>
<feature type="domain" description="Reverse transcriptase" evidence="10">
    <location>
        <begin position="563"/>
        <end position="742"/>
    </location>
</feature>
<keyword evidence="4" id="KW-0540">Nuclease</keyword>
<dbReference type="GO" id="GO:0003676">
    <property type="term" value="F:nucleic acid binding"/>
    <property type="evidence" value="ECO:0007669"/>
    <property type="project" value="InterPro"/>
</dbReference>
<dbReference type="PANTHER" id="PTHR37984">
    <property type="entry name" value="PROTEIN CBG26694"/>
    <property type="match status" value="1"/>
</dbReference>
<keyword evidence="3" id="KW-0548">Nucleotidyltransferase</keyword>
<feature type="compositionally biased region" description="Acidic residues" evidence="9">
    <location>
        <begin position="39"/>
        <end position="58"/>
    </location>
</feature>
<dbReference type="Gene3D" id="3.10.10.10">
    <property type="entry name" value="HIV Type 1 Reverse Transcriptase, subunit A, domain 1"/>
    <property type="match status" value="1"/>
</dbReference>
<dbReference type="Gene3D" id="3.30.420.10">
    <property type="entry name" value="Ribonuclease H-like superfamily/Ribonuclease H"/>
    <property type="match status" value="1"/>
</dbReference>
<evidence type="ECO:0000259" key="11">
    <source>
        <dbReference type="PROSITE" id="PS50994"/>
    </source>
</evidence>
<dbReference type="InterPro" id="IPR041588">
    <property type="entry name" value="Integrase_H2C2"/>
</dbReference>
<evidence type="ECO:0000256" key="3">
    <source>
        <dbReference type="ARBA" id="ARBA00022695"/>
    </source>
</evidence>
<keyword evidence="6" id="KW-0378">Hydrolase</keyword>
<dbReference type="CDD" id="cd01647">
    <property type="entry name" value="RT_LTR"/>
    <property type="match status" value="1"/>
</dbReference>
<dbReference type="Pfam" id="PF17919">
    <property type="entry name" value="RT_RNaseH_2"/>
    <property type="match status" value="1"/>
</dbReference>
<dbReference type="SUPFAM" id="SSF53098">
    <property type="entry name" value="Ribonuclease H-like"/>
    <property type="match status" value="1"/>
</dbReference>
<keyword evidence="1" id="KW-0645">Protease</keyword>
<dbReference type="GO" id="GO:0008233">
    <property type="term" value="F:peptidase activity"/>
    <property type="evidence" value="ECO:0007669"/>
    <property type="project" value="UniProtKB-KW"/>
</dbReference>
<dbReference type="InterPro" id="IPR012337">
    <property type="entry name" value="RNaseH-like_sf"/>
</dbReference>
<dbReference type="Pfam" id="PF08284">
    <property type="entry name" value="RVP_2"/>
    <property type="match status" value="1"/>
</dbReference>
<proteinExistence type="predicted"/>
<dbReference type="AlphaFoldDB" id="A0A6L2M7Y2"/>
<dbReference type="GO" id="GO:0006508">
    <property type="term" value="P:proteolysis"/>
    <property type="evidence" value="ECO:0007669"/>
    <property type="project" value="UniProtKB-KW"/>
</dbReference>
<dbReference type="Pfam" id="PF00078">
    <property type="entry name" value="RVT_1"/>
    <property type="match status" value="1"/>
</dbReference>
<dbReference type="InterPro" id="IPR000477">
    <property type="entry name" value="RT_dom"/>
</dbReference>
<dbReference type="PROSITE" id="PS50994">
    <property type="entry name" value="INTEGRASE"/>
    <property type="match status" value="1"/>
</dbReference>
<dbReference type="InterPro" id="IPR043502">
    <property type="entry name" value="DNA/RNA_pol_sf"/>
</dbReference>
<evidence type="ECO:0000256" key="8">
    <source>
        <dbReference type="ARBA" id="ARBA00023268"/>
    </source>
</evidence>
<keyword evidence="2" id="KW-0808">Transferase</keyword>
<keyword evidence="5" id="KW-0255">Endonuclease</keyword>
<evidence type="ECO:0000256" key="1">
    <source>
        <dbReference type="ARBA" id="ARBA00022670"/>
    </source>
</evidence>
<name>A0A6L2M7Y2_TANCI</name>
<keyword evidence="8" id="KW-0511">Multifunctional enzyme</keyword>
<dbReference type="InterPro" id="IPR001584">
    <property type="entry name" value="Integrase_cat-core"/>
</dbReference>
<accession>A0A6L2M7Y2</accession>
<evidence type="ECO:0000256" key="5">
    <source>
        <dbReference type="ARBA" id="ARBA00022759"/>
    </source>
</evidence>
<keyword evidence="7 12" id="KW-0695">RNA-directed DNA polymerase</keyword>
<dbReference type="EMBL" id="BKCJ010005953">
    <property type="protein sequence ID" value="GEU69539.1"/>
    <property type="molecule type" value="Genomic_DNA"/>
</dbReference>
<evidence type="ECO:0000256" key="9">
    <source>
        <dbReference type="SAM" id="MobiDB-lite"/>
    </source>
</evidence>
<feature type="region of interest" description="Disordered" evidence="9">
    <location>
        <begin position="1"/>
        <end position="58"/>
    </location>
</feature>
<dbReference type="Gene3D" id="1.10.340.70">
    <property type="match status" value="1"/>
</dbReference>
<dbReference type="Pfam" id="PF17921">
    <property type="entry name" value="Integrase_H2C2"/>
    <property type="match status" value="1"/>
</dbReference>
<dbReference type="InterPro" id="IPR041577">
    <property type="entry name" value="RT_RNaseH_2"/>
</dbReference>
<comment type="caution">
    <text evidence="12">The sequence shown here is derived from an EMBL/GenBank/DDBJ whole genome shotgun (WGS) entry which is preliminary data.</text>
</comment>
<evidence type="ECO:0000256" key="7">
    <source>
        <dbReference type="ARBA" id="ARBA00022918"/>
    </source>
</evidence>
<dbReference type="InterPro" id="IPR050951">
    <property type="entry name" value="Retrovirus_Pol_polyprotein"/>
</dbReference>
<dbReference type="InterPro" id="IPR043128">
    <property type="entry name" value="Rev_trsase/Diguanyl_cyclase"/>
</dbReference>
<dbReference type="GO" id="GO:0004519">
    <property type="term" value="F:endonuclease activity"/>
    <property type="evidence" value="ECO:0007669"/>
    <property type="project" value="UniProtKB-KW"/>
</dbReference>
<feature type="domain" description="Integrase catalytic" evidence="11">
    <location>
        <begin position="960"/>
        <end position="1119"/>
    </location>
</feature>
<dbReference type="InterPro" id="IPR036397">
    <property type="entry name" value="RNaseH_sf"/>
</dbReference>
<dbReference type="GO" id="GO:0015074">
    <property type="term" value="P:DNA integration"/>
    <property type="evidence" value="ECO:0007669"/>
    <property type="project" value="InterPro"/>
</dbReference>
<sequence length="1119" mass="128910">MENLPHLDQVADLPKNEPVHPKLAPIILHHPPAQPEGYVGDDDMEEDEEDDPDEDLEDEPIEQLVPELNYMDGFALYMNPQPKGNMNGWLIKDDDDKLEEYVESEFALPVVPIVDANNESVPPVIQFSGCNLESVHRGVKRLDRKMFDIYNTKIRMTKKFKEDDLRMNRHEYDITALDVTVRENGSDYSKMIKFVEGLSKQFNKLKEQCRRAESLSHWEAWVRDDAIAARDDDGYDTTAPTESQPSEPLIPLYEYSPIFFVFDKIMPPKGMSAVVIQKLVADKAAEALEADRAIRNNPNVVGGSGGNDGQGGAPPMLENELRSLKLKDTNITAYTQQFNKLAQLCLEPIPSEKKKVELYIKGLPENIKGKQLPLSLRYLTMLFEKGHTRNHCLKRNKSQGGNAIGRAYAMREVEQNPGQNIITGTFLLNHRYARVLFNSGSDKNFVNTSFSHLINIKPVRQNTSYEVELAEGRIVSTNTISKVERDAVIVCGTKKVHIPIKNGMLVVKGNEGVSRLKVISCIKARKYVEKGNQLFLAHVMEKKPREKHLEDVQELADQLQELSEKGFIRPSSSPWRAPTLFVKKKDGSFRMCIDYRELNKLTVKNRYPLPRIDDLFDQLQGSSVYSKIDLRTGYHQLRIREKDIPITAFRTQYGHYEFQVMPFGLINTPAVFMDLANRVCKPYLEKLMIVFIDDILIYSKSKEEHGEHLKTILELLKKEQLYAKFLKCDFWLESVQFLGYVIDSKDEKEAFQLLKHKLYCAPILALPEGSKDFVVYCDASLKGFGAILMQREKRQWIELLSDYNCEIRYHPGKANVVADSLSRKEREKPLRARSLVMKFVTDLYARILQAQAEAMKGENMKVENLGRLIKLIFKIRSDGIRYFYKQTWLSLFGGLQDLIMYESHKSKYSIYLGSDKMYQDLKKLYWWPNMKAEIATYVSKCLTCAKVKVEHQKPSGLLQQLEIPYSKWEKITMDFITGLPRTSSGYDSIWVIVDRLTKSAHFLPVKTIDSMKKFTQVYLKEIFCRHRVPISIISDSDNKFASRFWWLLQRALGTQLDMSTAYHSQIDGQSERTIQTLKDMLRAYEIDFGGSWDRQLPFVEFSYNNNYHTSIKAAPFEAL</sequence>